<feature type="transmembrane region" description="Helical" evidence="6">
    <location>
        <begin position="369"/>
        <end position="390"/>
    </location>
</feature>
<dbReference type="GO" id="GO:1990961">
    <property type="term" value="P:xenobiotic detoxification by transmembrane export across the plasma membrane"/>
    <property type="evidence" value="ECO:0007669"/>
    <property type="project" value="InterPro"/>
</dbReference>
<feature type="compositionally biased region" description="Polar residues" evidence="7">
    <location>
        <begin position="526"/>
        <end position="538"/>
    </location>
</feature>
<dbReference type="GO" id="GO:0016020">
    <property type="term" value="C:membrane"/>
    <property type="evidence" value="ECO:0007669"/>
    <property type="project" value="UniProtKB-SubCell"/>
</dbReference>
<dbReference type="Proteomes" id="UP000242188">
    <property type="component" value="Unassembled WGS sequence"/>
</dbReference>
<feature type="transmembrane region" description="Helical" evidence="6">
    <location>
        <begin position="565"/>
        <end position="585"/>
    </location>
</feature>
<evidence type="ECO:0000256" key="4">
    <source>
        <dbReference type="ARBA" id="ARBA00022989"/>
    </source>
</evidence>
<evidence type="ECO:0000256" key="1">
    <source>
        <dbReference type="ARBA" id="ARBA00004141"/>
    </source>
</evidence>
<dbReference type="GO" id="GO:0042910">
    <property type="term" value="F:xenobiotic transmembrane transporter activity"/>
    <property type="evidence" value="ECO:0007669"/>
    <property type="project" value="InterPro"/>
</dbReference>
<feature type="transmembrane region" description="Helical" evidence="6">
    <location>
        <begin position="178"/>
        <end position="196"/>
    </location>
</feature>
<organism evidence="8 9">
    <name type="scientific">Mizuhopecten yessoensis</name>
    <name type="common">Japanese scallop</name>
    <name type="synonym">Patinopecten yessoensis</name>
    <dbReference type="NCBI Taxonomy" id="6573"/>
    <lineage>
        <taxon>Eukaryota</taxon>
        <taxon>Metazoa</taxon>
        <taxon>Spiralia</taxon>
        <taxon>Lophotrochozoa</taxon>
        <taxon>Mollusca</taxon>
        <taxon>Bivalvia</taxon>
        <taxon>Autobranchia</taxon>
        <taxon>Pteriomorphia</taxon>
        <taxon>Pectinida</taxon>
        <taxon>Pectinoidea</taxon>
        <taxon>Pectinidae</taxon>
        <taxon>Mizuhopecten</taxon>
    </lineage>
</organism>
<keyword evidence="4 6" id="KW-1133">Transmembrane helix</keyword>
<dbReference type="GO" id="GO:0015297">
    <property type="term" value="F:antiporter activity"/>
    <property type="evidence" value="ECO:0007669"/>
    <property type="project" value="InterPro"/>
</dbReference>
<evidence type="ECO:0000256" key="7">
    <source>
        <dbReference type="SAM" id="MobiDB-lite"/>
    </source>
</evidence>
<feature type="transmembrane region" description="Helical" evidence="6">
    <location>
        <begin position="111"/>
        <end position="128"/>
    </location>
</feature>
<evidence type="ECO:0000256" key="5">
    <source>
        <dbReference type="ARBA" id="ARBA00023136"/>
    </source>
</evidence>
<comment type="caution">
    <text evidence="8">The sequence shown here is derived from an EMBL/GenBank/DDBJ whole genome shotgun (WGS) entry which is preliminary data.</text>
</comment>
<feature type="transmembrane region" description="Helical" evidence="6">
    <location>
        <begin position="32"/>
        <end position="53"/>
    </location>
</feature>
<evidence type="ECO:0000256" key="2">
    <source>
        <dbReference type="ARBA" id="ARBA00010199"/>
    </source>
</evidence>
<feature type="transmembrane region" description="Helical" evidence="6">
    <location>
        <begin position="330"/>
        <end position="357"/>
    </location>
</feature>
<feature type="transmembrane region" description="Helical" evidence="6">
    <location>
        <begin position="247"/>
        <end position="268"/>
    </location>
</feature>
<reference evidence="8 9" key="1">
    <citation type="journal article" date="2017" name="Nat. Ecol. Evol.">
        <title>Scallop genome provides insights into evolution of bilaterian karyotype and development.</title>
        <authorList>
            <person name="Wang S."/>
            <person name="Zhang J."/>
            <person name="Jiao W."/>
            <person name="Li J."/>
            <person name="Xun X."/>
            <person name="Sun Y."/>
            <person name="Guo X."/>
            <person name="Huan P."/>
            <person name="Dong B."/>
            <person name="Zhang L."/>
            <person name="Hu X."/>
            <person name="Sun X."/>
            <person name="Wang J."/>
            <person name="Zhao C."/>
            <person name="Wang Y."/>
            <person name="Wang D."/>
            <person name="Huang X."/>
            <person name="Wang R."/>
            <person name="Lv J."/>
            <person name="Li Y."/>
            <person name="Zhang Z."/>
            <person name="Liu B."/>
            <person name="Lu W."/>
            <person name="Hui Y."/>
            <person name="Liang J."/>
            <person name="Zhou Z."/>
            <person name="Hou R."/>
            <person name="Li X."/>
            <person name="Liu Y."/>
            <person name="Li H."/>
            <person name="Ning X."/>
            <person name="Lin Y."/>
            <person name="Zhao L."/>
            <person name="Xing Q."/>
            <person name="Dou J."/>
            <person name="Li Y."/>
            <person name="Mao J."/>
            <person name="Guo H."/>
            <person name="Dou H."/>
            <person name="Li T."/>
            <person name="Mu C."/>
            <person name="Jiang W."/>
            <person name="Fu Q."/>
            <person name="Fu X."/>
            <person name="Miao Y."/>
            <person name="Liu J."/>
            <person name="Yu Q."/>
            <person name="Li R."/>
            <person name="Liao H."/>
            <person name="Li X."/>
            <person name="Kong Y."/>
            <person name="Jiang Z."/>
            <person name="Chourrout D."/>
            <person name="Li R."/>
            <person name="Bao Z."/>
        </authorList>
    </citation>
    <scope>NUCLEOTIDE SEQUENCE [LARGE SCALE GENOMIC DNA]</scope>
    <source>
        <strain evidence="8 9">PY_sf001</strain>
    </source>
</reference>
<dbReference type="CDD" id="cd13132">
    <property type="entry name" value="MATE_eukaryotic"/>
    <property type="match status" value="1"/>
</dbReference>
<feature type="transmembrane region" description="Helical" evidence="6">
    <location>
        <begin position="202"/>
        <end position="227"/>
    </location>
</feature>
<feature type="transmembrane region" description="Helical" evidence="6">
    <location>
        <begin position="148"/>
        <end position="166"/>
    </location>
</feature>
<accession>A0A210PYV3</accession>
<dbReference type="InterPro" id="IPR002528">
    <property type="entry name" value="MATE_fam"/>
</dbReference>
<sequence length="631" mass="68834">MDEDQNTEGCTKWTHRLCRDGFKGELMSQLKIVWPVVVTQLLQYLVLLVSLIFCGHLGKETLDGVALASTLINVTGNSVMMGLGSACDTLFSQTFGSSNKFRVGNILQRSLIIMLLCSLPCCAILMNTEHLLILLGQNPFVARLGGKYAIVYIAALPGQIIAIILAKYLQAQSIVMPSLVIAFVSNVINCGLHALFISGLHFGIMGAALSVALTQWTIVLFHLIYILTKGRHKATWDGWTLESFNEWGKFFSLALPGLFMVCLEWWTFEILFFIVGTLGVVPLASHTIAYNAAALAFMIPLGLSVAASVRIGNHLGANEPSKAATATRVAVILAFIFAVAVGLLTLAVNGVLPLFFTSDPSVIKLASKLLMVSALFELFNCAQGALCGIIRGLGYQIFGALTNFISYYIVALPLCIPMLLLTNMGVYGAWWGVIVSSALQTFIYFVRILRTDWKKEAENAQIRAGLVDKEGAVSSGDSSIVLMSELHGSKTRLIDDESLTTRGTQCYGVLSNHECISPPGEKQDYSAMSNSDIPNQQPKVADKNDDYHKLPNSSPSWKRTLTYRVILVSVLVAILVAGIVIKLHFDQFGDTDEKLCSDNNSINCVPGDLDFLNLDEIKNELFGKNHPQTFG</sequence>
<keyword evidence="5 6" id="KW-0472">Membrane</keyword>
<feature type="transmembrane region" description="Helical" evidence="6">
    <location>
        <begin position="288"/>
        <end position="309"/>
    </location>
</feature>
<name>A0A210PYV3_MIZYE</name>
<comment type="subcellular location">
    <subcellularLocation>
        <location evidence="1">Membrane</location>
        <topology evidence="1">Multi-pass membrane protein</topology>
    </subcellularLocation>
</comment>
<dbReference type="PANTHER" id="PTHR11206">
    <property type="entry name" value="MULTIDRUG RESISTANCE PROTEIN"/>
    <property type="match status" value="1"/>
</dbReference>
<dbReference type="AlphaFoldDB" id="A0A210PYV3"/>
<keyword evidence="3 6" id="KW-0812">Transmembrane</keyword>
<dbReference type="STRING" id="6573.A0A210PYV3"/>
<evidence type="ECO:0000256" key="3">
    <source>
        <dbReference type="ARBA" id="ARBA00022692"/>
    </source>
</evidence>
<feature type="region of interest" description="Disordered" evidence="7">
    <location>
        <begin position="521"/>
        <end position="551"/>
    </location>
</feature>
<evidence type="ECO:0000313" key="8">
    <source>
        <dbReference type="EMBL" id="OWF41661.1"/>
    </source>
</evidence>
<dbReference type="EMBL" id="NEDP02005374">
    <property type="protein sequence ID" value="OWF41661.1"/>
    <property type="molecule type" value="Genomic_DNA"/>
</dbReference>
<dbReference type="Pfam" id="PF01554">
    <property type="entry name" value="MatE"/>
    <property type="match status" value="2"/>
</dbReference>
<evidence type="ECO:0000313" key="9">
    <source>
        <dbReference type="Proteomes" id="UP000242188"/>
    </source>
</evidence>
<dbReference type="InterPro" id="IPR045069">
    <property type="entry name" value="MATE_euk"/>
</dbReference>
<protein>
    <recommendedName>
        <fullName evidence="6">Multidrug and toxin extrusion protein</fullName>
    </recommendedName>
</protein>
<evidence type="ECO:0000256" key="6">
    <source>
        <dbReference type="RuleBase" id="RU004914"/>
    </source>
</evidence>
<feature type="transmembrane region" description="Helical" evidence="6">
    <location>
        <begin position="397"/>
        <end position="421"/>
    </location>
</feature>
<feature type="compositionally biased region" description="Basic and acidic residues" evidence="7">
    <location>
        <begin position="540"/>
        <end position="549"/>
    </location>
</feature>
<proteinExistence type="inferred from homology"/>
<dbReference type="NCBIfam" id="TIGR00797">
    <property type="entry name" value="matE"/>
    <property type="match status" value="1"/>
</dbReference>
<gene>
    <name evidence="8" type="ORF">KP79_PYT02145</name>
</gene>
<comment type="similarity">
    <text evidence="2 6">Belongs to the multi antimicrobial extrusion (MATE) (TC 2.A.66.1) family.</text>
</comment>
<keyword evidence="9" id="KW-1185">Reference proteome</keyword>
<dbReference type="OrthoDB" id="6111737at2759"/>
<feature type="transmembrane region" description="Helical" evidence="6">
    <location>
        <begin position="427"/>
        <end position="446"/>
    </location>
</feature>